<dbReference type="InterPro" id="IPR019734">
    <property type="entry name" value="TPR_rpt"/>
</dbReference>
<dbReference type="Pfam" id="PF13181">
    <property type="entry name" value="TPR_8"/>
    <property type="match status" value="1"/>
</dbReference>
<dbReference type="Pfam" id="PF13432">
    <property type="entry name" value="TPR_16"/>
    <property type="match status" value="2"/>
</dbReference>
<dbReference type="EMBL" id="UINC01021029">
    <property type="protein sequence ID" value="SVA87721.1"/>
    <property type="molecule type" value="Genomic_DNA"/>
</dbReference>
<accession>A0A381ZFH4</accession>
<name>A0A381ZFH4_9ZZZZ</name>
<evidence type="ECO:0000256" key="1">
    <source>
        <dbReference type="ARBA" id="ARBA00022737"/>
    </source>
</evidence>
<sequence length="449" mass="50495">MLLALGLLAPALGQAQPSFASTMQFWKDPEFINKFMASYGVKSEVEPKINAEEKELFNELIPQIQADPTQAIVMLIEAITPESSAALDFTLANLYVQANDYPKAVAQYRQAIRKFPDFQRAHMNLGVVLIQLNQHVEAQKELVRTLELGGEDGNIYGLIGYCHLIGEKYLSAEAAYRKATLFSPDKLDWKLGIAQCELQQQKYGECVTLFGELIQAKPDNADYWLHQANAYLGLAESKKAATNYEVVRRMGKADAKVLNQLADIYINEGTYDLAFAAYRDAAATDKGREVAPPIRAADILISVGEFDRGNSLLAQIRSIHKNQFNEADRLKILQLEARVQLANGEEAKAIKTLEQIVDKDPLDGESLLLLADYYGRNDDIERAGLFYQRAEQLDDFEVRAKINHAQFLVHRSQYEKAVPLLKSAQAKRPRDSVQRYLDQVVKLARLAKR</sequence>
<keyword evidence="2" id="KW-0802">TPR repeat</keyword>
<dbReference type="SMART" id="SM00028">
    <property type="entry name" value="TPR"/>
    <property type="match status" value="9"/>
</dbReference>
<dbReference type="InterPro" id="IPR011990">
    <property type="entry name" value="TPR-like_helical_dom_sf"/>
</dbReference>
<gene>
    <name evidence="3" type="ORF">METZ01_LOCUS140575</name>
</gene>
<reference evidence="3" key="1">
    <citation type="submission" date="2018-05" db="EMBL/GenBank/DDBJ databases">
        <authorList>
            <person name="Lanie J.A."/>
            <person name="Ng W.-L."/>
            <person name="Kazmierczak K.M."/>
            <person name="Andrzejewski T.M."/>
            <person name="Davidsen T.M."/>
            <person name="Wayne K.J."/>
            <person name="Tettelin H."/>
            <person name="Glass J.I."/>
            <person name="Rusch D."/>
            <person name="Podicherti R."/>
            <person name="Tsui H.-C.T."/>
            <person name="Winkler M.E."/>
        </authorList>
    </citation>
    <scope>NUCLEOTIDE SEQUENCE</scope>
</reference>
<protein>
    <submittedName>
        <fullName evidence="3">Uncharacterized protein</fullName>
    </submittedName>
</protein>
<dbReference type="SUPFAM" id="SSF48452">
    <property type="entry name" value="TPR-like"/>
    <property type="match status" value="2"/>
</dbReference>
<dbReference type="InterPro" id="IPR051012">
    <property type="entry name" value="CellSynth/LPSAsmb/PSIAsmb"/>
</dbReference>
<keyword evidence="1" id="KW-0677">Repeat</keyword>
<dbReference type="PANTHER" id="PTHR45586:SF1">
    <property type="entry name" value="LIPOPOLYSACCHARIDE ASSEMBLY PROTEIN B"/>
    <property type="match status" value="1"/>
</dbReference>
<dbReference type="PANTHER" id="PTHR45586">
    <property type="entry name" value="TPR REPEAT-CONTAINING PROTEIN PA4667"/>
    <property type="match status" value="1"/>
</dbReference>
<organism evidence="3">
    <name type="scientific">marine metagenome</name>
    <dbReference type="NCBI Taxonomy" id="408172"/>
    <lineage>
        <taxon>unclassified sequences</taxon>
        <taxon>metagenomes</taxon>
        <taxon>ecological metagenomes</taxon>
    </lineage>
</organism>
<dbReference type="AlphaFoldDB" id="A0A381ZFH4"/>
<proteinExistence type="predicted"/>
<dbReference type="Gene3D" id="1.25.40.10">
    <property type="entry name" value="Tetratricopeptide repeat domain"/>
    <property type="match status" value="3"/>
</dbReference>
<evidence type="ECO:0000313" key="3">
    <source>
        <dbReference type="EMBL" id="SVA87721.1"/>
    </source>
</evidence>
<dbReference type="PROSITE" id="PS50005">
    <property type="entry name" value="TPR"/>
    <property type="match status" value="1"/>
</dbReference>
<evidence type="ECO:0000256" key="2">
    <source>
        <dbReference type="ARBA" id="ARBA00022803"/>
    </source>
</evidence>